<protein>
    <submittedName>
        <fullName evidence="1">Uncharacterized protein</fullName>
    </submittedName>
</protein>
<accession>A0A3P6FLC3</accession>
<gene>
    <name evidence="1" type="ORF">BOLC8T52116H</name>
</gene>
<reference evidence="1" key="1">
    <citation type="submission" date="2018-11" db="EMBL/GenBank/DDBJ databases">
        <authorList>
            <consortium name="Genoscope - CEA"/>
            <person name="William W."/>
        </authorList>
    </citation>
    <scope>NUCLEOTIDE SEQUENCE</scope>
</reference>
<sequence length="37" mass="4270">MFRCYRDVMKMFILVVGPLQLVSYPSIQVTRLSSPPP</sequence>
<proteinExistence type="predicted"/>
<organism evidence="1">
    <name type="scientific">Brassica oleracea</name>
    <name type="common">Wild cabbage</name>
    <dbReference type="NCBI Taxonomy" id="3712"/>
    <lineage>
        <taxon>Eukaryota</taxon>
        <taxon>Viridiplantae</taxon>
        <taxon>Streptophyta</taxon>
        <taxon>Embryophyta</taxon>
        <taxon>Tracheophyta</taxon>
        <taxon>Spermatophyta</taxon>
        <taxon>Magnoliopsida</taxon>
        <taxon>eudicotyledons</taxon>
        <taxon>Gunneridae</taxon>
        <taxon>Pentapetalae</taxon>
        <taxon>rosids</taxon>
        <taxon>malvids</taxon>
        <taxon>Brassicales</taxon>
        <taxon>Brassicaceae</taxon>
        <taxon>Brassiceae</taxon>
        <taxon>Brassica</taxon>
    </lineage>
</organism>
<name>A0A3P6FLC3_BRAOL</name>
<dbReference type="EMBL" id="LR031879">
    <property type="protein sequence ID" value="VDD58887.1"/>
    <property type="molecule type" value="Genomic_DNA"/>
</dbReference>
<dbReference type="AlphaFoldDB" id="A0A3P6FLC3"/>
<evidence type="ECO:0000313" key="1">
    <source>
        <dbReference type="EMBL" id="VDD58887.1"/>
    </source>
</evidence>